<dbReference type="AlphaFoldDB" id="A0A3D8IZV4"/>
<accession>A0A3D8IZV4</accession>
<sequence length="245" mass="27855">MKTKLLGVFISSLLCVGVAEARFYIGVEGGYLRNLSQFENKIYHYSINLTPNGPVQENKRVNLRENGVVGNLVLGTEHFIQSQYFGWRWGIFGGYGISWGKVESRKTQLNTIHYGFNTDFLVNFLVEEKLTSGFFVGVEYAITDLNPKKQSVMGLTYTVNNVSTDVYVGNKIVAQDAFLRAGFSTLVNKNHRVEVMAKIPMAKTINSKHYDYEDVLNNTTQIKVDDTFIFTYQNIQALVSYKYVF</sequence>
<keyword evidence="2" id="KW-1185">Reference proteome</keyword>
<dbReference type="Pfam" id="PF01856">
    <property type="entry name" value="HP_OMP"/>
    <property type="match status" value="1"/>
</dbReference>
<dbReference type="RefSeq" id="WP_104723944.1">
    <property type="nucleotide sequence ID" value="NZ_FZNE01000002.1"/>
</dbReference>
<dbReference type="OrthoDB" id="5325786at2"/>
<evidence type="ECO:0000313" key="2">
    <source>
        <dbReference type="Proteomes" id="UP000257067"/>
    </source>
</evidence>
<dbReference type="Proteomes" id="UP000257067">
    <property type="component" value="Unassembled WGS sequence"/>
</dbReference>
<dbReference type="InterPro" id="IPR002718">
    <property type="entry name" value="OMP_Helicobacter"/>
</dbReference>
<dbReference type="EMBL" id="NXLU01000001">
    <property type="protein sequence ID" value="RDU70081.1"/>
    <property type="molecule type" value="Genomic_DNA"/>
</dbReference>
<comment type="caution">
    <text evidence="1">The sequence shown here is derived from an EMBL/GenBank/DDBJ whole genome shotgun (WGS) entry which is preliminary data.</text>
</comment>
<gene>
    <name evidence="1" type="ORF">CQA62_01320</name>
</gene>
<reference evidence="1 2" key="1">
    <citation type="submission" date="2018-04" db="EMBL/GenBank/DDBJ databases">
        <title>Novel Campyloabacter and Helicobacter Species and Strains.</title>
        <authorList>
            <person name="Mannion A.J."/>
            <person name="Shen Z."/>
            <person name="Fox J.G."/>
        </authorList>
    </citation>
    <scope>NUCLEOTIDE SEQUENCE [LARGE SCALE GENOMIC DNA]</scope>
    <source>
        <strain evidence="1 2">ATCC 700242</strain>
    </source>
</reference>
<organism evidence="1 2">
    <name type="scientific">Helicobacter cholecystus</name>
    <dbReference type="NCBI Taxonomy" id="45498"/>
    <lineage>
        <taxon>Bacteria</taxon>
        <taxon>Pseudomonadati</taxon>
        <taxon>Campylobacterota</taxon>
        <taxon>Epsilonproteobacteria</taxon>
        <taxon>Campylobacterales</taxon>
        <taxon>Helicobacteraceae</taxon>
        <taxon>Helicobacter</taxon>
    </lineage>
</organism>
<name>A0A3D8IZV4_9HELI</name>
<proteinExistence type="predicted"/>
<protein>
    <submittedName>
        <fullName evidence="1">Outer membrane beta-barrel protein</fullName>
    </submittedName>
</protein>
<evidence type="ECO:0000313" key="1">
    <source>
        <dbReference type="EMBL" id="RDU70081.1"/>
    </source>
</evidence>